<evidence type="ECO:0000259" key="4">
    <source>
        <dbReference type="Pfam" id="PF03543"/>
    </source>
</evidence>
<keyword evidence="6" id="KW-1185">Reference proteome</keyword>
<dbReference type="InterPro" id="IPR006473">
    <property type="entry name" value="Peptidase_C58_Yopt"/>
</dbReference>
<dbReference type="Pfam" id="PF03543">
    <property type="entry name" value="Peptidase_C58"/>
    <property type="match status" value="1"/>
</dbReference>
<dbReference type="CDD" id="cd20497">
    <property type="entry name" value="C58_YopT-like"/>
    <property type="match status" value="1"/>
</dbReference>
<feature type="domain" description="Peptidase C58 YopT-type" evidence="4">
    <location>
        <begin position="53"/>
        <end position="239"/>
    </location>
</feature>
<evidence type="ECO:0000313" key="6">
    <source>
        <dbReference type="Proteomes" id="UP000284605"/>
    </source>
</evidence>
<gene>
    <name evidence="5" type="ORF">D3874_10930</name>
</gene>
<reference evidence="5 6" key="1">
    <citation type="submission" date="2018-09" db="EMBL/GenBank/DDBJ databases">
        <authorList>
            <person name="Zhu H."/>
        </authorList>
    </citation>
    <scope>NUCLEOTIDE SEQUENCE [LARGE SCALE GENOMIC DNA]</scope>
    <source>
        <strain evidence="5 6">K1W22B-8</strain>
    </source>
</reference>
<dbReference type="Gene3D" id="3.90.70.20">
    <property type="match status" value="1"/>
</dbReference>
<dbReference type="SUPFAM" id="SSF54001">
    <property type="entry name" value="Cysteine proteinases"/>
    <property type="match status" value="1"/>
</dbReference>
<dbReference type="AlphaFoldDB" id="A0A418WBT7"/>
<dbReference type="EMBL" id="QYUK01000011">
    <property type="protein sequence ID" value="RJF87469.1"/>
    <property type="molecule type" value="Genomic_DNA"/>
</dbReference>
<evidence type="ECO:0000256" key="1">
    <source>
        <dbReference type="ARBA" id="ARBA00022670"/>
    </source>
</evidence>
<keyword evidence="3" id="KW-0788">Thiol protease</keyword>
<accession>A0A418WBT7</accession>
<comment type="caution">
    <text evidence="5">The sequence shown here is derived from an EMBL/GenBank/DDBJ whole genome shotgun (WGS) entry which is preliminary data.</text>
</comment>
<keyword evidence="1" id="KW-0645">Protease</keyword>
<dbReference type="InterPro" id="IPR038765">
    <property type="entry name" value="Papain-like_cys_pep_sf"/>
</dbReference>
<proteinExistence type="predicted"/>
<evidence type="ECO:0000256" key="2">
    <source>
        <dbReference type="ARBA" id="ARBA00022801"/>
    </source>
</evidence>
<dbReference type="GO" id="GO:0006508">
    <property type="term" value="P:proteolysis"/>
    <property type="evidence" value="ECO:0007669"/>
    <property type="project" value="UniProtKB-KW"/>
</dbReference>
<organism evidence="5 6">
    <name type="scientific">Oleomonas cavernae</name>
    <dbReference type="NCBI Taxonomy" id="2320859"/>
    <lineage>
        <taxon>Bacteria</taxon>
        <taxon>Pseudomonadati</taxon>
        <taxon>Pseudomonadota</taxon>
        <taxon>Alphaproteobacteria</taxon>
        <taxon>Acetobacterales</taxon>
        <taxon>Acetobacteraceae</taxon>
        <taxon>Oleomonas</taxon>
    </lineage>
</organism>
<dbReference type="GO" id="GO:0004197">
    <property type="term" value="F:cysteine-type endopeptidase activity"/>
    <property type="evidence" value="ECO:0007669"/>
    <property type="project" value="InterPro"/>
</dbReference>
<sequence length="258" mass="28230">MTMGDGCQASSSAIESVTAIMAAIDVWGHCRSGIGAPDGGTQRAGMYKKYPYSQDRLLKQSTTDKDLLEGICVALSDYWLYLMHKNPQQPPPERIAALKAKDLFKEAMDHQRKYSKDRAQFGPVVSRGIAGARLGLAYDPEKTTIMRMPHDLIPGNPIEQTPDQIIQQMMRDIAGIGSAISWSLRFANGQGGHAIAGATTLQSQSENMHMQVTHLFDPNIGELVGSPRDAKAMIEEIATFYTSDGLIIESVRRTGADF</sequence>
<keyword evidence="2" id="KW-0378">Hydrolase</keyword>
<name>A0A418WBT7_9PROT</name>
<evidence type="ECO:0000256" key="3">
    <source>
        <dbReference type="ARBA" id="ARBA00022807"/>
    </source>
</evidence>
<dbReference type="Proteomes" id="UP000284605">
    <property type="component" value="Unassembled WGS sequence"/>
</dbReference>
<evidence type="ECO:0000313" key="5">
    <source>
        <dbReference type="EMBL" id="RJF87469.1"/>
    </source>
</evidence>
<protein>
    <recommendedName>
        <fullName evidence="4">Peptidase C58 YopT-type domain-containing protein</fullName>
    </recommendedName>
</protein>